<dbReference type="OrthoDB" id="3242336at2759"/>
<dbReference type="Pfam" id="PF13246">
    <property type="entry name" value="Cation_ATPase"/>
    <property type="match status" value="1"/>
</dbReference>
<evidence type="ECO:0000313" key="1">
    <source>
        <dbReference type="EMBL" id="KIM57163.1"/>
    </source>
</evidence>
<dbReference type="Proteomes" id="UP000053989">
    <property type="component" value="Unassembled WGS sequence"/>
</dbReference>
<accession>A0A0C2Z5E9</accession>
<dbReference type="SUPFAM" id="SSF81660">
    <property type="entry name" value="Metal cation-transporting ATPase, ATP-binding domain N"/>
    <property type="match status" value="1"/>
</dbReference>
<reference evidence="1 2" key="1">
    <citation type="submission" date="2014-04" db="EMBL/GenBank/DDBJ databases">
        <authorList>
            <consortium name="DOE Joint Genome Institute"/>
            <person name="Kuo A."/>
            <person name="Kohler A."/>
            <person name="Nagy L.G."/>
            <person name="Floudas D."/>
            <person name="Copeland A."/>
            <person name="Barry K.W."/>
            <person name="Cichocki N."/>
            <person name="Veneault-Fourrey C."/>
            <person name="LaButti K."/>
            <person name="Lindquist E.A."/>
            <person name="Lipzen A."/>
            <person name="Lundell T."/>
            <person name="Morin E."/>
            <person name="Murat C."/>
            <person name="Sun H."/>
            <person name="Tunlid A."/>
            <person name="Henrissat B."/>
            <person name="Grigoriev I.V."/>
            <person name="Hibbett D.S."/>
            <person name="Martin F."/>
            <person name="Nordberg H.P."/>
            <person name="Cantor M.N."/>
            <person name="Hua S.X."/>
        </authorList>
    </citation>
    <scope>NUCLEOTIDE SEQUENCE [LARGE SCALE GENOMIC DNA]</scope>
    <source>
        <strain evidence="1 2">Foug A</strain>
    </source>
</reference>
<reference evidence="2" key="2">
    <citation type="submission" date="2015-01" db="EMBL/GenBank/DDBJ databases">
        <title>Evolutionary Origins and Diversification of the Mycorrhizal Mutualists.</title>
        <authorList>
            <consortium name="DOE Joint Genome Institute"/>
            <consortium name="Mycorrhizal Genomics Consortium"/>
            <person name="Kohler A."/>
            <person name="Kuo A."/>
            <person name="Nagy L.G."/>
            <person name="Floudas D."/>
            <person name="Copeland A."/>
            <person name="Barry K.W."/>
            <person name="Cichocki N."/>
            <person name="Veneault-Fourrey C."/>
            <person name="LaButti K."/>
            <person name="Lindquist E.A."/>
            <person name="Lipzen A."/>
            <person name="Lundell T."/>
            <person name="Morin E."/>
            <person name="Murat C."/>
            <person name="Riley R."/>
            <person name="Ohm R."/>
            <person name="Sun H."/>
            <person name="Tunlid A."/>
            <person name="Henrissat B."/>
            <person name="Grigoriev I.V."/>
            <person name="Hibbett D.S."/>
            <person name="Martin F."/>
        </authorList>
    </citation>
    <scope>NUCLEOTIDE SEQUENCE [LARGE SCALE GENOMIC DNA]</scope>
    <source>
        <strain evidence="2">Foug A</strain>
    </source>
</reference>
<gene>
    <name evidence="1" type="ORF">SCLCIDRAFT_29010</name>
</gene>
<dbReference type="Gene3D" id="3.40.1110.10">
    <property type="entry name" value="Calcium-transporting ATPase, cytoplasmic domain N"/>
    <property type="match status" value="1"/>
</dbReference>
<dbReference type="HOGENOM" id="CLU_1856469_0_0_1"/>
<dbReference type="EMBL" id="KN822104">
    <property type="protein sequence ID" value="KIM57163.1"/>
    <property type="molecule type" value="Genomic_DNA"/>
</dbReference>
<proteinExistence type="predicted"/>
<protein>
    <submittedName>
        <fullName evidence="1">Uncharacterized protein</fullName>
    </submittedName>
</protein>
<keyword evidence="2" id="KW-1185">Reference proteome</keyword>
<dbReference type="AlphaFoldDB" id="A0A0C2Z5E9"/>
<organism evidence="1 2">
    <name type="scientific">Scleroderma citrinum Foug A</name>
    <dbReference type="NCBI Taxonomy" id="1036808"/>
    <lineage>
        <taxon>Eukaryota</taxon>
        <taxon>Fungi</taxon>
        <taxon>Dikarya</taxon>
        <taxon>Basidiomycota</taxon>
        <taxon>Agaricomycotina</taxon>
        <taxon>Agaricomycetes</taxon>
        <taxon>Agaricomycetidae</taxon>
        <taxon>Boletales</taxon>
        <taxon>Sclerodermatineae</taxon>
        <taxon>Sclerodermataceae</taxon>
        <taxon>Scleroderma</taxon>
    </lineage>
</organism>
<name>A0A0C2Z5E9_9AGAM</name>
<sequence length="138" mass="15673">MVRKRLGGPRLILDVPPIDEEVALTAFRNTFPSQLRNQCPSLTQLIARGSWPHHLPLSPSQLWNQSLVVSKDEELGSGMTLFMGSKSEIALLSFTKELKWTDSREGRNATVVRMIRFSREWKVMGVVIKVEEGTTDYM</sequence>
<evidence type="ECO:0000313" key="2">
    <source>
        <dbReference type="Proteomes" id="UP000053989"/>
    </source>
</evidence>
<dbReference type="InParanoid" id="A0A0C2Z5E9"/>
<dbReference type="STRING" id="1036808.A0A0C2Z5E9"/>
<dbReference type="InterPro" id="IPR023299">
    <property type="entry name" value="ATPase_P-typ_cyto_dom_N"/>
</dbReference>
<dbReference type="GO" id="GO:0000166">
    <property type="term" value="F:nucleotide binding"/>
    <property type="evidence" value="ECO:0007669"/>
    <property type="project" value="InterPro"/>
</dbReference>